<name>A0A1W1BUP8_9ZZZZ</name>
<protein>
    <submittedName>
        <fullName evidence="1">NosL-related protein</fullName>
    </submittedName>
</protein>
<dbReference type="EMBL" id="FPHB01000038">
    <property type="protein sequence ID" value="SFV57236.1"/>
    <property type="molecule type" value="Genomic_DNA"/>
</dbReference>
<sequence>MLFIACLSYATVIPTQVQKQKYYYPLGKRILDDGCKKILKREFDSFDLLHTYIHNYCDLKESRYEDALSWYLWDKKYIHTTSKTSPQLHYTKRDKCPVCGMYVYKYPKWVAMASTPKGKVWYFDGVKDMLKYYFAHKKKNLKLYAQDYYSKKIIELHTAWLVLGSDVYGPMGDELIPFSTKKEATSFLLDHHAKRIVRLKTLDADMVEALDE</sequence>
<dbReference type="PANTHER" id="PTHR41247:SF1">
    <property type="entry name" value="HTH-TYPE TRANSCRIPTIONAL REPRESSOR YCNK"/>
    <property type="match status" value="1"/>
</dbReference>
<proteinExistence type="predicted"/>
<evidence type="ECO:0000313" key="1">
    <source>
        <dbReference type="EMBL" id="SFV57236.1"/>
    </source>
</evidence>
<accession>A0A1W1BUP8</accession>
<dbReference type="InterPro" id="IPR008719">
    <property type="entry name" value="N2O_reductase_NosL"/>
</dbReference>
<organism evidence="1">
    <name type="scientific">hydrothermal vent metagenome</name>
    <dbReference type="NCBI Taxonomy" id="652676"/>
    <lineage>
        <taxon>unclassified sequences</taxon>
        <taxon>metagenomes</taxon>
        <taxon>ecological metagenomes</taxon>
    </lineage>
</organism>
<dbReference type="Gene3D" id="3.30.70.2050">
    <property type="match status" value="1"/>
</dbReference>
<dbReference type="SUPFAM" id="SSF160387">
    <property type="entry name" value="NosL/MerB-like"/>
    <property type="match status" value="1"/>
</dbReference>
<gene>
    <name evidence="1" type="ORF">MNB_SM-7-498</name>
</gene>
<dbReference type="AlphaFoldDB" id="A0A1W1BUP8"/>
<dbReference type="PANTHER" id="PTHR41247">
    <property type="entry name" value="HTH-TYPE TRANSCRIPTIONAL REPRESSOR YCNK"/>
    <property type="match status" value="1"/>
</dbReference>
<dbReference type="Pfam" id="PF05573">
    <property type="entry name" value="NosL"/>
    <property type="match status" value="1"/>
</dbReference>
<reference evidence="1" key="1">
    <citation type="submission" date="2016-10" db="EMBL/GenBank/DDBJ databases">
        <authorList>
            <person name="de Groot N.N."/>
        </authorList>
    </citation>
    <scope>NUCLEOTIDE SEQUENCE</scope>
</reference>